<gene>
    <name evidence="1" type="ORF">OCBIM_22012009mg</name>
</gene>
<evidence type="ECO:0000313" key="1">
    <source>
        <dbReference type="EMBL" id="KOF99763.1"/>
    </source>
</evidence>
<reference evidence="1" key="1">
    <citation type="submission" date="2015-07" db="EMBL/GenBank/DDBJ databases">
        <title>MeaNS - Measles Nucleotide Surveillance Program.</title>
        <authorList>
            <person name="Tran T."/>
            <person name="Druce J."/>
        </authorList>
    </citation>
    <scope>NUCLEOTIDE SEQUENCE</scope>
    <source>
        <strain evidence="1">UCB-OBI-ISO-001</strain>
        <tissue evidence="1">Gonad</tissue>
    </source>
</reference>
<dbReference type="EMBL" id="KQ415896">
    <property type="protein sequence ID" value="KOF99763.1"/>
    <property type="molecule type" value="Genomic_DNA"/>
</dbReference>
<accession>A0A0L8IE46</accession>
<dbReference type="AlphaFoldDB" id="A0A0L8IE46"/>
<protein>
    <submittedName>
        <fullName evidence="1">Uncharacterized protein</fullName>
    </submittedName>
</protein>
<sequence>MASFMGSNLQDIMAIVFNSATTLSSGAASEEMLKGSSFITQRTKCCFILA</sequence>
<name>A0A0L8IE46_OCTBM</name>
<proteinExistence type="predicted"/>
<organism evidence="1">
    <name type="scientific">Octopus bimaculoides</name>
    <name type="common">California two-spotted octopus</name>
    <dbReference type="NCBI Taxonomy" id="37653"/>
    <lineage>
        <taxon>Eukaryota</taxon>
        <taxon>Metazoa</taxon>
        <taxon>Spiralia</taxon>
        <taxon>Lophotrochozoa</taxon>
        <taxon>Mollusca</taxon>
        <taxon>Cephalopoda</taxon>
        <taxon>Coleoidea</taxon>
        <taxon>Octopodiformes</taxon>
        <taxon>Octopoda</taxon>
        <taxon>Incirrata</taxon>
        <taxon>Octopodidae</taxon>
        <taxon>Octopus</taxon>
    </lineage>
</organism>